<dbReference type="InterPro" id="IPR011782">
    <property type="entry name" value="Pept_S1C_Do"/>
</dbReference>
<keyword evidence="12" id="KW-1185">Reference proteome</keyword>
<dbReference type="InterPro" id="IPR001478">
    <property type="entry name" value="PDZ"/>
</dbReference>
<feature type="binding site" evidence="8">
    <location>
        <begin position="271"/>
        <end position="275"/>
    </location>
    <ligand>
        <name>substrate</name>
    </ligand>
</feature>
<protein>
    <submittedName>
        <fullName evidence="11">DegQ family serine endoprotease</fullName>
    </submittedName>
</protein>
<evidence type="ECO:0000256" key="1">
    <source>
        <dbReference type="ARBA" id="ARBA00010541"/>
    </source>
</evidence>
<feature type="domain" description="PDZ" evidence="10">
    <location>
        <begin position="260"/>
        <end position="351"/>
    </location>
</feature>
<dbReference type="Gene3D" id="2.30.42.10">
    <property type="match status" value="2"/>
</dbReference>
<dbReference type="PANTHER" id="PTHR43343:SF3">
    <property type="entry name" value="PROTEASE DO-LIKE 8, CHLOROPLASTIC"/>
    <property type="match status" value="1"/>
</dbReference>
<organism evidence="11 12">
    <name type="scientific">Candidatus Mcinerneyibacterium aminivorans</name>
    <dbReference type="NCBI Taxonomy" id="2703815"/>
    <lineage>
        <taxon>Bacteria</taxon>
        <taxon>Candidatus Macinerneyibacteriota</taxon>
        <taxon>Candidatus Mcinerneyibacteria</taxon>
        <taxon>Candidatus Mcinerneyibacteriales</taxon>
        <taxon>Candidatus Mcinerneyibacteriaceae</taxon>
        <taxon>Candidatus Mcinerneyibacterium</taxon>
    </lineage>
</organism>
<comment type="caution">
    <text evidence="11">The sequence shown here is derived from an EMBL/GenBank/DDBJ whole genome shotgun (WGS) entry which is preliminary data.</text>
</comment>
<feature type="active site" description="Charge relay system" evidence="7">
    <location>
        <position position="113"/>
    </location>
</feature>
<dbReference type="Pfam" id="PF13365">
    <property type="entry name" value="Trypsin_2"/>
    <property type="match status" value="1"/>
</dbReference>
<evidence type="ECO:0000256" key="6">
    <source>
        <dbReference type="ARBA" id="ARBA00022825"/>
    </source>
</evidence>
<evidence type="ECO:0000259" key="10">
    <source>
        <dbReference type="PROSITE" id="PS50106"/>
    </source>
</evidence>
<dbReference type="Proteomes" id="UP000324143">
    <property type="component" value="Unassembled WGS sequence"/>
</dbReference>
<keyword evidence="6" id="KW-0720">Serine protease</keyword>
<feature type="transmembrane region" description="Helical" evidence="9">
    <location>
        <begin position="7"/>
        <end position="26"/>
    </location>
</feature>
<dbReference type="FunFam" id="2.40.10.10:FF:000001">
    <property type="entry name" value="Periplasmic serine protease DegS"/>
    <property type="match status" value="1"/>
</dbReference>
<proteinExistence type="inferred from homology"/>
<evidence type="ECO:0000256" key="8">
    <source>
        <dbReference type="PIRSR" id="PIRSR611782-2"/>
    </source>
</evidence>
<dbReference type="InterPro" id="IPR036034">
    <property type="entry name" value="PDZ_sf"/>
</dbReference>
<gene>
    <name evidence="11" type="ORF">FXF47_05395</name>
</gene>
<dbReference type="SUPFAM" id="SSF50494">
    <property type="entry name" value="Trypsin-like serine proteases"/>
    <property type="match status" value="1"/>
</dbReference>
<feature type="binding site" evidence="8">
    <location>
        <begin position="216"/>
        <end position="218"/>
    </location>
    <ligand>
        <name>substrate</name>
    </ligand>
</feature>
<evidence type="ECO:0000256" key="7">
    <source>
        <dbReference type="PIRSR" id="PIRSR611782-1"/>
    </source>
</evidence>
<dbReference type="InterPro" id="IPR051201">
    <property type="entry name" value="Chloro_Bact_Ser_Proteases"/>
</dbReference>
<dbReference type="Gene3D" id="2.40.10.120">
    <property type="match status" value="1"/>
</dbReference>
<name>A0A5D0MBT8_9BACT</name>
<reference evidence="11" key="1">
    <citation type="submission" date="2019-08" db="EMBL/GenBank/DDBJ databases">
        <title>Genomic characterization of a novel candidate phylum (ARYD3) from a high temperature, high salinity tertiary oil reservoir in north central Oklahoma, USA.</title>
        <authorList>
            <person name="Youssef N.H."/>
            <person name="Yadav A."/>
            <person name="Elshahed M.S."/>
        </authorList>
    </citation>
    <scope>NUCLEOTIDE SEQUENCE [LARGE SCALE GENOMIC DNA]</scope>
    <source>
        <strain evidence="11">ARYD3</strain>
    </source>
</reference>
<keyword evidence="2" id="KW-0645">Protease</keyword>
<feature type="domain" description="PDZ" evidence="10">
    <location>
        <begin position="357"/>
        <end position="417"/>
    </location>
</feature>
<dbReference type="SMART" id="SM00228">
    <property type="entry name" value="PDZ"/>
    <property type="match status" value="2"/>
</dbReference>
<dbReference type="NCBIfam" id="TIGR02037">
    <property type="entry name" value="degP_htrA_DO"/>
    <property type="match status" value="1"/>
</dbReference>
<dbReference type="GO" id="GO:0006508">
    <property type="term" value="P:proteolysis"/>
    <property type="evidence" value="ECO:0007669"/>
    <property type="project" value="UniProtKB-KW"/>
</dbReference>
<comment type="similarity">
    <text evidence="1">Belongs to the peptidase S1C family.</text>
</comment>
<feature type="binding site" evidence="8">
    <location>
        <position position="66"/>
    </location>
    <ligand>
        <name>substrate</name>
    </ligand>
</feature>
<feature type="binding site" evidence="8">
    <location>
        <position position="143"/>
    </location>
    <ligand>
        <name>substrate</name>
    </ligand>
</feature>
<keyword evidence="9" id="KW-1133">Transmembrane helix</keyword>
<feature type="active site" description="Charge relay system" evidence="7">
    <location>
        <position position="218"/>
    </location>
</feature>
<keyword evidence="5" id="KW-0378">Hydrolase</keyword>
<evidence type="ECO:0000256" key="5">
    <source>
        <dbReference type="ARBA" id="ARBA00022801"/>
    </source>
</evidence>
<dbReference type="GO" id="GO:0004252">
    <property type="term" value="F:serine-type endopeptidase activity"/>
    <property type="evidence" value="ECO:0007669"/>
    <property type="project" value="InterPro"/>
</dbReference>
<dbReference type="AlphaFoldDB" id="A0A5D0MBT8"/>
<evidence type="ECO:0000256" key="3">
    <source>
        <dbReference type="ARBA" id="ARBA00022729"/>
    </source>
</evidence>
<evidence type="ECO:0000256" key="4">
    <source>
        <dbReference type="ARBA" id="ARBA00022737"/>
    </source>
</evidence>
<evidence type="ECO:0000313" key="12">
    <source>
        <dbReference type="Proteomes" id="UP000324143"/>
    </source>
</evidence>
<keyword evidence="4" id="KW-0677">Repeat</keyword>
<feature type="active site" description="Charge relay system" evidence="7">
    <location>
        <position position="143"/>
    </location>
</feature>
<dbReference type="InterPro" id="IPR001940">
    <property type="entry name" value="Peptidase_S1C"/>
</dbReference>
<dbReference type="InterPro" id="IPR009003">
    <property type="entry name" value="Peptidase_S1_PA"/>
</dbReference>
<evidence type="ECO:0000256" key="2">
    <source>
        <dbReference type="ARBA" id="ARBA00022670"/>
    </source>
</evidence>
<keyword evidence="3" id="KW-0732">Signal</keyword>
<keyword evidence="9" id="KW-0812">Transmembrane</keyword>
<dbReference type="Pfam" id="PF13180">
    <property type="entry name" value="PDZ_2"/>
    <property type="match status" value="2"/>
</dbReference>
<keyword evidence="9" id="KW-0472">Membrane</keyword>
<dbReference type="PRINTS" id="PR00834">
    <property type="entry name" value="PROTEASES2C"/>
</dbReference>
<feature type="binding site" evidence="8">
    <location>
        <position position="113"/>
    </location>
    <ligand>
        <name>substrate</name>
    </ligand>
</feature>
<dbReference type="PROSITE" id="PS50106">
    <property type="entry name" value="PDZ"/>
    <property type="match status" value="2"/>
</dbReference>
<evidence type="ECO:0000256" key="9">
    <source>
        <dbReference type="SAM" id="Phobius"/>
    </source>
</evidence>
<sequence length="450" mass="49830">MKKSSKIRIVIFGVLAIMVGFFLAQLSEDLTYAGQYFTESDKELEHSKFYNVYKEAMPAVVNISAEKVVQMDNSMYDMFEEFFGKRFSPERKMQSMGSGFIINKKGYIVTNNHVVSQAEDIVVKLSDGKEMEGKIVGTDPETDIAVIKIEGDENLPIIKLGNSDKIKIGDWVLAIGNPFGLERTLTKGIVSAKGRDIQGITKFANFIQTDAAINRGNSGGPLLNINGEVIGINTAKAGGTAQNIGFAIPINMAKKVVTQLISKGKVDRAYLGIMGQSIDNQTQEALDLDVNYGVIVREVDKGSPADKGNLKVGDIILRVNNKKVENMNTLAREIGLSEPGAKVELTVLRDDKKIKLDITLAKSDSFVSKKQNDLGLELKNHKIGIKVVKILRNSPLRGYLEEGDIILAINRIKVENVEDFNKLIEKYKDSRVLYLTIERDGRRKLIAITR</sequence>
<dbReference type="SUPFAM" id="SSF50156">
    <property type="entry name" value="PDZ domain-like"/>
    <property type="match status" value="2"/>
</dbReference>
<accession>A0A5D0MBT8</accession>
<dbReference type="EMBL" id="VSIX01000049">
    <property type="protein sequence ID" value="TYB31184.1"/>
    <property type="molecule type" value="Genomic_DNA"/>
</dbReference>
<evidence type="ECO:0000313" key="11">
    <source>
        <dbReference type="EMBL" id="TYB31184.1"/>
    </source>
</evidence>
<dbReference type="PANTHER" id="PTHR43343">
    <property type="entry name" value="PEPTIDASE S12"/>
    <property type="match status" value="1"/>
</dbReference>